<evidence type="ECO:0000259" key="1">
    <source>
        <dbReference type="PROSITE" id="PS50225"/>
    </source>
</evidence>
<name>A0A8F3DVC7_9PROT</name>
<dbReference type="NCBIfam" id="TIGR03100">
    <property type="entry name" value="hydr1_PEP"/>
    <property type="match status" value="1"/>
</dbReference>
<accession>A0A149W167</accession>
<dbReference type="PANTHER" id="PTHR43265:SF1">
    <property type="entry name" value="ESTERASE ESTD"/>
    <property type="match status" value="1"/>
</dbReference>
<dbReference type="InterPro" id="IPR001496">
    <property type="entry name" value="SOCS_box"/>
</dbReference>
<reference evidence="2 4" key="1">
    <citation type="submission" date="2016-01" db="EMBL/GenBank/DDBJ databases">
        <title>Genome sequence of the acidophilic iron oxidising Ferrovum strain Z-31.</title>
        <authorList>
            <person name="Poehlein A."/>
            <person name="Ullrich S.R."/>
            <person name="Schloemann M."/>
            <person name="Muehling M."/>
            <person name="Daniel R."/>
        </authorList>
    </citation>
    <scope>NUCLEOTIDE SEQUENCE [LARGE SCALE GENOMIC DNA]</scope>
    <source>
        <strain evidence="2 4">Z-31</strain>
    </source>
</reference>
<keyword evidence="2" id="KW-0378">Hydrolase</keyword>
<dbReference type="GO" id="GO:0052689">
    <property type="term" value="F:carboxylic ester hydrolase activity"/>
    <property type="evidence" value="ECO:0007669"/>
    <property type="project" value="TreeGrafter"/>
</dbReference>
<dbReference type="AlphaFoldDB" id="A0A8F3DVC7"/>
<dbReference type="Pfam" id="PF12146">
    <property type="entry name" value="Hydrolase_4"/>
    <property type="match status" value="1"/>
</dbReference>
<protein>
    <submittedName>
        <fullName evidence="2">Alpha/beta hydrolase family protein</fullName>
    </submittedName>
    <submittedName>
        <fullName evidence="3">Hydrolase 1, exosortase A system-associated</fullName>
    </submittedName>
</protein>
<dbReference type="InterPro" id="IPR022742">
    <property type="entry name" value="Hydrolase_4"/>
</dbReference>
<dbReference type="PROSITE" id="PS50225">
    <property type="entry name" value="SOCS"/>
    <property type="match status" value="1"/>
</dbReference>
<dbReference type="InterPro" id="IPR053145">
    <property type="entry name" value="AB_hydrolase_Est10"/>
</dbReference>
<dbReference type="PANTHER" id="PTHR43265">
    <property type="entry name" value="ESTERASE ESTD"/>
    <property type="match status" value="1"/>
</dbReference>
<dbReference type="EMBL" id="LRRD01000008">
    <property type="protein sequence ID" value="KXW58904.1"/>
    <property type="molecule type" value="Genomic_DNA"/>
</dbReference>
<sequence length="285" mass="31936">MSYAETPLTMECQGDALVGILTQPETPAPLGVLIIVGGPQCRTGSHRQFTLLARGLAQQGIPSLRFDYRGMGDSTGTLRNFEEIQEDITSALQGFLTHSPTTRRIVLWGLCDAASAAIFHTRLNPEIAGLILCNPWTRTEQSLAKAQIKHYYRSRLTNPQLWKKIFSGQLKLTQSLRELCSAVLKTTRSSPTQDSLLPLPERMQQALADYTGPTLLILSGQDLTAREFEDTVKTSDLWKSWLSSPVVTRHDLPEADHTFSQRHWNNQVIQHSAEWVNSLVHKEFS</sequence>
<dbReference type="InterPro" id="IPR017531">
    <property type="entry name" value="Hydrolase-1_PEP"/>
</dbReference>
<dbReference type="RefSeq" id="WP_031598494.1">
    <property type="nucleotide sequence ID" value="NZ_CP053675.1"/>
</dbReference>
<keyword evidence="4" id="KW-1185">Reference proteome</keyword>
<accession>A0A8F3DVC7</accession>
<dbReference type="OrthoDB" id="5379975at2"/>
<dbReference type="Proteomes" id="UP000683551">
    <property type="component" value="Chromosome"/>
</dbReference>
<dbReference type="EMBL" id="CP071137">
    <property type="protein sequence ID" value="QWY77105.1"/>
    <property type="molecule type" value="Genomic_DNA"/>
</dbReference>
<dbReference type="Proteomes" id="UP000075653">
    <property type="component" value="Unassembled WGS sequence"/>
</dbReference>
<dbReference type="PATRIC" id="fig|1789004.3.peg.585"/>
<organism evidence="2 4">
    <name type="scientific">Ferrovum myxofaciens</name>
    <dbReference type="NCBI Taxonomy" id="416213"/>
    <lineage>
        <taxon>Bacteria</taxon>
        <taxon>Pseudomonadati</taxon>
        <taxon>Pseudomonadota</taxon>
        <taxon>Betaproteobacteria</taxon>
        <taxon>Ferrovales</taxon>
        <taxon>Ferrovaceae</taxon>
        <taxon>Ferrovum</taxon>
    </lineage>
</organism>
<evidence type="ECO:0000313" key="3">
    <source>
        <dbReference type="EMBL" id="QWY77105.1"/>
    </source>
</evidence>
<dbReference type="Gene3D" id="3.40.50.1820">
    <property type="entry name" value="alpha/beta hydrolase"/>
    <property type="match status" value="1"/>
</dbReference>
<gene>
    <name evidence="2" type="ORF">FEMY_05860</name>
    <name evidence="3" type="ORF">JZL65_11620</name>
</gene>
<evidence type="ECO:0000313" key="2">
    <source>
        <dbReference type="EMBL" id="KXW58904.1"/>
    </source>
</evidence>
<feature type="domain" description="SOCS box" evidence="1">
    <location>
        <begin position="175"/>
        <end position="213"/>
    </location>
</feature>
<dbReference type="SUPFAM" id="SSF53474">
    <property type="entry name" value="alpha/beta-Hydrolases"/>
    <property type="match status" value="1"/>
</dbReference>
<dbReference type="InterPro" id="IPR029058">
    <property type="entry name" value="AB_hydrolase_fold"/>
</dbReference>
<evidence type="ECO:0000313" key="4">
    <source>
        <dbReference type="Proteomes" id="UP000075653"/>
    </source>
</evidence>
<proteinExistence type="predicted"/>
<reference evidence="3" key="2">
    <citation type="submission" date="2021-02" db="EMBL/GenBank/DDBJ databases">
        <title>Comparative genomics of Ferrovum myxofaciens strains, predominant extremophile bacteria forming large biofilm stalactites in acid mine ecosystems.</title>
        <authorList>
            <person name="Burkartova K."/>
            <person name="Ridl J."/>
            <person name="Pajer P."/>
            <person name="Falteisek L."/>
        </authorList>
    </citation>
    <scope>NUCLEOTIDE SEQUENCE</scope>
    <source>
        <strain evidence="3">MI1III</strain>
    </source>
</reference>